<keyword evidence="1" id="KW-0472">Membrane</keyword>
<evidence type="ECO:0000313" key="2">
    <source>
        <dbReference type="EMBL" id="MBO2449574.1"/>
    </source>
</evidence>
<dbReference type="EMBL" id="JAGEOJ010000008">
    <property type="protein sequence ID" value="MBO2449574.1"/>
    <property type="molecule type" value="Genomic_DNA"/>
</dbReference>
<name>A0A939T5J0_9ACTN</name>
<organism evidence="2 3">
    <name type="scientific">Actinomadura barringtoniae</name>
    <dbReference type="NCBI Taxonomy" id="1427535"/>
    <lineage>
        <taxon>Bacteria</taxon>
        <taxon>Bacillati</taxon>
        <taxon>Actinomycetota</taxon>
        <taxon>Actinomycetes</taxon>
        <taxon>Streptosporangiales</taxon>
        <taxon>Thermomonosporaceae</taxon>
        <taxon>Actinomadura</taxon>
    </lineage>
</organism>
<sequence length="75" mass="8195">MIAHAAEGVVNVHDLWPEGAGDTRQAWTYTLVWAAVAVGVVVFDRKAWIRAPRSATDLTIAETDHAGYRPSHGVR</sequence>
<evidence type="ECO:0000313" key="3">
    <source>
        <dbReference type="Proteomes" id="UP000669179"/>
    </source>
</evidence>
<reference evidence="2" key="1">
    <citation type="submission" date="2021-03" db="EMBL/GenBank/DDBJ databases">
        <authorList>
            <person name="Kanchanasin P."/>
            <person name="Saeng-In P."/>
            <person name="Phongsopitanun W."/>
            <person name="Yuki M."/>
            <person name="Kudo T."/>
            <person name="Ohkuma M."/>
            <person name="Tanasupawat S."/>
        </authorList>
    </citation>
    <scope>NUCLEOTIDE SEQUENCE</scope>
    <source>
        <strain evidence="2">GKU 128</strain>
    </source>
</reference>
<evidence type="ECO:0000256" key="1">
    <source>
        <dbReference type="SAM" id="Phobius"/>
    </source>
</evidence>
<dbReference type="AlphaFoldDB" id="A0A939T5J0"/>
<feature type="transmembrane region" description="Helical" evidence="1">
    <location>
        <begin position="26"/>
        <end position="43"/>
    </location>
</feature>
<gene>
    <name evidence="2" type="ORF">J4573_20910</name>
</gene>
<comment type="caution">
    <text evidence="2">The sequence shown here is derived from an EMBL/GenBank/DDBJ whole genome shotgun (WGS) entry which is preliminary data.</text>
</comment>
<keyword evidence="3" id="KW-1185">Reference proteome</keyword>
<proteinExistence type="predicted"/>
<keyword evidence="1" id="KW-0812">Transmembrane</keyword>
<accession>A0A939T5J0</accession>
<keyword evidence="1" id="KW-1133">Transmembrane helix</keyword>
<dbReference type="Proteomes" id="UP000669179">
    <property type="component" value="Unassembled WGS sequence"/>
</dbReference>
<protein>
    <submittedName>
        <fullName evidence="2">Uncharacterized protein</fullName>
    </submittedName>
</protein>
<dbReference type="RefSeq" id="WP_208257454.1">
    <property type="nucleotide sequence ID" value="NZ_JAGEOJ010000008.1"/>
</dbReference>